<feature type="transmembrane region" description="Helical" evidence="1">
    <location>
        <begin position="144"/>
        <end position="165"/>
    </location>
</feature>
<evidence type="ECO:0000313" key="3">
    <source>
        <dbReference type="Proteomes" id="UP001319827"/>
    </source>
</evidence>
<keyword evidence="3" id="KW-1185">Reference proteome</keyword>
<dbReference type="Proteomes" id="UP001319827">
    <property type="component" value="Chromosome"/>
</dbReference>
<gene>
    <name evidence="2" type="ORF">DESUT3_26320</name>
</gene>
<name>A0ABN6DZN8_9BACT</name>
<feature type="transmembrane region" description="Helical" evidence="1">
    <location>
        <begin position="55"/>
        <end position="76"/>
    </location>
</feature>
<reference evidence="2 3" key="1">
    <citation type="journal article" date="2016" name="C (Basel)">
        <title>Selective Growth of and Electricity Production by Marine Exoelectrogenic Bacteria in Self-Aggregated Hydrogel of Microbially Reduced Graphene Oxide.</title>
        <authorList>
            <person name="Yoshida N."/>
            <person name="Goto Y."/>
            <person name="Miyata Y."/>
        </authorList>
    </citation>
    <scope>NUCLEOTIDE SEQUENCE [LARGE SCALE GENOMIC DNA]</scope>
    <source>
        <strain evidence="2 3">NIT-T3</strain>
    </source>
</reference>
<organism evidence="2 3">
    <name type="scientific">Desulfuromonas versatilis</name>
    <dbReference type="NCBI Taxonomy" id="2802975"/>
    <lineage>
        <taxon>Bacteria</taxon>
        <taxon>Pseudomonadati</taxon>
        <taxon>Thermodesulfobacteriota</taxon>
        <taxon>Desulfuromonadia</taxon>
        <taxon>Desulfuromonadales</taxon>
        <taxon>Desulfuromonadaceae</taxon>
        <taxon>Desulfuromonas</taxon>
    </lineage>
</organism>
<evidence type="ECO:0008006" key="4">
    <source>
        <dbReference type="Google" id="ProtNLM"/>
    </source>
</evidence>
<evidence type="ECO:0000313" key="2">
    <source>
        <dbReference type="EMBL" id="BCR05563.1"/>
    </source>
</evidence>
<keyword evidence="1" id="KW-1133">Transmembrane helix</keyword>
<evidence type="ECO:0000256" key="1">
    <source>
        <dbReference type="SAM" id="Phobius"/>
    </source>
</evidence>
<sequence>MTLEMQSAQVRRRLFGACLTIELLLLLADALINWGRLIDIGPIRRLFNIAREDGLASWFMASQTLLAGLTLWLVVLVVRARGESRGRVWGWAFLALFFTGMAVDDGALIHERVGSAFKAVVLPGEGDQAALTWGGRLLEIFPSYPWQLLFLPLLAAAGLFLLVFLWRQLSRKGARSALLLALGCLALAVGLDFVEGMSEAHPWNLHAWMTEQGGFSPAAVRHFSKAIEEFLEMLGISVFWALFADQLMRLARGGLLLIFRHGSQG</sequence>
<dbReference type="EMBL" id="AP024355">
    <property type="protein sequence ID" value="BCR05563.1"/>
    <property type="molecule type" value="Genomic_DNA"/>
</dbReference>
<feature type="transmembrane region" description="Helical" evidence="1">
    <location>
        <begin position="14"/>
        <end position="35"/>
    </location>
</feature>
<reference evidence="2 3" key="2">
    <citation type="journal article" date="2021" name="Int. J. Syst. Evol. Microbiol.">
        <title>Isolation and Polyphasic Characterization of Desulfuromonas versatilis sp. Nov., an Electrogenic Bacteria Capable of Versatile Metabolism Isolated from a Graphene Oxide-Reducing Enrichment Culture.</title>
        <authorList>
            <person name="Xie L."/>
            <person name="Yoshida N."/>
            <person name="Ishii S."/>
            <person name="Meng L."/>
        </authorList>
    </citation>
    <scope>NUCLEOTIDE SEQUENCE [LARGE SCALE GENOMIC DNA]</scope>
    <source>
        <strain evidence="2 3">NIT-T3</strain>
    </source>
</reference>
<protein>
    <recommendedName>
        <fullName evidence="4">Sulfatase</fullName>
    </recommendedName>
</protein>
<proteinExistence type="predicted"/>
<accession>A0ABN6DZN8</accession>
<keyword evidence="1" id="KW-0472">Membrane</keyword>
<feature type="transmembrane region" description="Helical" evidence="1">
    <location>
        <begin position="177"/>
        <end position="194"/>
    </location>
</feature>
<keyword evidence="1" id="KW-0812">Transmembrane</keyword>
<feature type="transmembrane region" description="Helical" evidence="1">
    <location>
        <begin position="88"/>
        <end position="109"/>
    </location>
</feature>